<keyword evidence="3" id="KW-1185">Reference proteome</keyword>
<dbReference type="STRING" id="75743.A0A401NSQ2"/>
<dbReference type="OrthoDB" id="6350415at2759"/>
<comment type="caution">
    <text evidence="2">The sequence shown here is derived from an EMBL/GenBank/DDBJ whole genome shotgun (WGS) entry which is preliminary data.</text>
</comment>
<accession>A0A401NSQ2</accession>
<protein>
    <submittedName>
        <fullName evidence="2">Uncharacterized protein</fullName>
    </submittedName>
</protein>
<dbReference type="PANTHER" id="PTHR18881">
    <property type="entry name" value="POLYAMINE-MODULATED FACTOR 1-BINDING PROTEIN 1-RELATED"/>
    <property type="match status" value="1"/>
</dbReference>
<organism evidence="2 3">
    <name type="scientific">Scyliorhinus torazame</name>
    <name type="common">Cloudy catshark</name>
    <name type="synonym">Catulus torazame</name>
    <dbReference type="NCBI Taxonomy" id="75743"/>
    <lineage>
        <taxon>Eukaryota</taxon>
        <taxon>Metazoa</taxon>
        <taxon>Chordata</taxon>
        <taxon>Craniata</taxon>
        <taxon>Vertebrata</taxon>
        <taxon>Chondrichthyes</taxon>
        <taxon>Elasmobranchii</taxon>
        <taxon>Galeomorphii</taxon>
        <taxon>Galeoidea</taxon>
        <taxon>Carcharhiniformes</taxon>
        <taxon>Scyliorhinidae</taxon>
        <taxon>Scyliorhinus</taxon>
    </lineage>
</organism>
<feature type="coiled-coil region" evidence="1">
    <location>
        <begin position="82"/>
        <end position="116"/>
    </location>
</feature>
<dbReference type="OMA" id="HEQESHI"/>
<evidence type="ECO:0000313" key="2">
    <source>
        <dbReference type="EMBL" id="GCB63911.1"/>
    </source>
</evidence>
<dbReference type="Proteomes" id="UP000288216">
    <property type="component" value="Unassembled WGS sequence"/>
</dbReference>
<reference evidence="2 3" key="1">
    <citation type="journal article" date="2018" name="Nat. Ecol. Evol.">
        <title>Shark genomes provide insights into elasmobranch evolution and the origin of vertebrates.</title>
        <authorList>
            <person name="Hara Y"/>
            <person name="Yamaguchi K"/>
            <person name="Onimaru K"/>
            <person name="Kadota M"/>
            <person name="Koyanagi M"/>
            <person name="Keeley SD"/>
            <person name="Tatsumi K"/>
            <person name="Tanaka K"/>
            <person name="Motone F"/>
            <person name="Kageyama Y"/>
            <person name="Nozu R"/>
            <person name="Adachi N"/>
            <person name="Nishimura O"/>
            <person name="Nakagawa R"/>
            <person name="Tanegashima C"/>
            <person name="Kiyatake I"/>
            <person name="Matsumoto R"/>
            <person name="Murakumo K"/>
            <person name="Nishida K"/>
            <person name="Terakita A"/>
            <person name="Kuratani S"/>
            <person name="Sato K"/>
            <person name="Hyodo S Kuraku.S."/>
        </authorList>
    </citation>
    <scope>NUCLEOTIDE SEQUENCE [LARGE SCALE GENOMIC DNA]</scope>
</reference>
<dbReference type="AlphaFoldDB" id="A0A401NSQ2"/>
<feature type="coiled-coil region" evidence="1">
    <location>
        <begin position="159"/>
        <end position="190"/>
    </location>
</feature>
<dbReference type="GO" id="GO:0007283">
    <property type="term" value="P:spermatogenesis"/>
    <property type="evidence" value="ECO:0007669"/>
    <property type="project" value="TreeGrafter"/>
</dbReference>
<keyword evidence="1" id="KW-0175">Coiled coil</keyword>
<gene>
    <name evidence="2" type="ORF">scyTo_0007458</name>
</gene>
<evidence type="ECO:0000256" key="1">
    <source>
        <dbReference type="SAM" id="Coils"/>
    </source>
</evidence>
<sequence length="326" mass="37984">MLGLKFRSLHKPMFLFDLHSQLEVQNEALEAVQIDNNRFHEENELMVLHVNKWITEQGIANETLGTKIKEQNQLVSHLTADKIYLQETIEVLSQELKKLRAELEEKKNDTEQIRALQSHSANQQVLLNQLRGLLQDQEHEQESHIAEKLATIEDMHHRLKSSIQSIQLLNQQLNTLSRENLKQKRELEKEQFCRHQLELQSDTYGETIRSLRNRLKDQRHLDHLPNQQVPLPEKAVASDPVTLLHCSSVPKPQPVRVSQKERGEELAIEDLEISQVTDPMLPDKSYWIQRVGELSAQLQESTEYWTDKMNELTKQIEHVTSCSSKN</sequence>
<dbReference type="EMBL" id="BFAA01002705">
    <property type="protein sequence ID" value="GCB63911.1"/>
    <property type="molecule type" value="Genomic_DNA"/>
</dbReference>
<dbReference type="InterPro" id="IPR037391">
    <property type="entry name" value="PMF1-bd"/>
</dbReference>
<dbReference type="PANTHER" id="PTHR18881:SF2">
    <property type="entry name" value="POLYAMINE-MODULATED FACTOR 1-BINDING PROTEIN 1"/>
    <property type="match status" value="1"/>
</dbReference>
<proteinExistence type="predicted"/>
<evidence type="ECO:0000313" key="3">
    <source>
        <dbReference type="Proteomes" id="UP000288216"/>
    </source>
</evidence>
<name>A0A401NSQ2_SCYTO</name>